<name>A0A1A6FXA3_NEOLE</name>
<evidence type="ECO:0000313" key="2">
    <source>
        <dbReference type="Proteomes" id="UP000092124"/>
    </source>
</evidence>
<accession>A0A1A6FXA3</accession>
<comment type="caution">
    <text evidence="1">The sequence shown here is derived from an EMBL/GenBank/DDBJ whole genome shotgun (WGS) entry which is preliminary data.</text>
</comment>
<protein>
    <submittedName>
        <fullName evidence="1">Uncharacterized protein</fullName>
    </submittedName>
</protein>
<dbReference type="EMBL" id="LZPO01115386">
    <property type="protein sequence ID" value="OBS58571.1"/>
    <property type="molecule type" value="Genomic_DNA"/>
</dbReference>
<keyword evidence="2" id="KW-1185">Reference proteome</keyword>
<sequence length="43" mass="5100">MLCTIFISRWSTVKKALFVTLLTRDCFETPTGFGGFFERFWMD</sequence>
<gene>
    <name evidence="1" type="ORF">A6R68_10304</name>
</gene>
<dbReference type="Proteomes" id="UP000092124">
    <property type="component" value="Unassembled WGS sequence"/>
</dbReference>
<evidence type="ECO:0000313" key="1">
    <source>
        <dbReference type="EMBL" id="OBS58571.1"/>
    </source>
</evidence>
<proteinExistence type="predicted"/>
<dbReference type="AlphaFoldDB" id="A0A1A6FXA3"/>
<organism evidence="1 2">
    <name type="scientific">Neotoma lepida</name>
    <name type="common">Desert woodrat</name>
    <dbReference type="NCBI Taxonomy" id="56216"/>
    <lineage>
        <taxon>Eukaryota</taxon>
        <taxon>Metazoa</taxon>
        <taxon>Chordata</taxon>
        <taxon>Craniata</taxon>
        <taxon>Vertebrata</taxon>
        <taxon>Euteleostomi</taxon>
        <taxon>Mammalia</taxon>
        <taxon>Eutheria</taxon>
        <taxon>Euarchontoglires</taxon>
        <taxon>Glires</taxon>
        <taxon>Rodentia</taxon>
        <taxon>Myomorpha</taxon>
        <taxon>Muroidea</taxon>
        <taxon>Cricetidae</taxon>
        <taxon>Neotominae</taxon>
        <taxon>Neotoma</taxon>
    </lineage>
</organism>
<reference evidence="1 2" key="1">
    <citation type="submission" date="2016-06" db="EMBL/GenBank/DDBJ databases">
        <title>The Draft Genome Sequence and Annotation of the Desert Woodrat Neotoma lepida.</title>
        <authorList>
            <person name="Campbell M."/>
            <person name="Oakeson K.F."/>
            <person name="Yandell M."/>
            <person name="Halpert J.R."/>
            <person name="Dearing D."/>
        </authorList>
    </citation>
    <scope>NUCLEOTIDE SEQUENCE [LARGE SCALE GENOMIC DNA]</scope>
    <source>
        <strain evidence="1">417</strain>
        <tissue evidence="1">Liver</tissue>
    </source>
</reference>